<organism evidence="1">
    <name type="scientific">Athelia psychrophila</name>
    <dbReference type="NCBI Taxonomy" id="1759441"/>
    <lineage>
        <taxon>Eukaryota</taxon>
        <taxon>Fungi</taxon>
        <taxon>Dikarya</taxon>
        <taxon>Basidiomycota</taxon>
        <taxon>Agaricomycotina</taxon>
        <taxon>Agaricomycetes</taxon>
        <taxon>Agaricomycetidae</taxon>
        <taxon>Atheliales</taxon>
        <taxon>Atheliaceae</taxon>
        <taxon>Athelia</taxon>
    </lineage>
</organism>
<sequence length="163" mass="18402">MPEFKTLSNGYIAAHTLVKLNDQSYFKLDALPRSPIAAKNNTEALEFIKRDLTWRVVNRMQPWREIARRERAYHQVRFACLIYYRINADDTQAERSEAHIGGGEDPAGKGVHAHKRVGPSLITVYGLAEEFRRLCALTDDWCLRNVIGVGQGGAGMEETVQGE</sequence>
<dbReference type="AlphaFoldDB" id="A0A166T155"/>
<protein>
    <submittedName>
        <fullName evidence="1">Uncharacterized protein</fullName>
    </submittedName>
</protein>
<dbReference type="OrthoDB" id="199771at2759"/>
<reference evidence="1" key="1">
    <citation type="journal article" date="2016" name="Mol. Biol. Evol.">
        <title>Comparative Genomics of Early-Diverging Mushroom-Forming Fungi Provides Insights into the Origins of Lignocellulose Decay Capabilities.</title>
        <authorList>
            <person name="Nagy L.G."/>
            <person name="Riley R."/>
            <person name="Tritt A."/>
            <person name="Adam C."/>
            <person name="Daum C."/>
            <person name="Floudas D."/>
            <person name="Sun H."/>
            <person name="Yadav J.S."/>
            <person name="Pangilinan J."/>
            <person name="Larsson K.H."/>
            <person name="Matsuura K."/>
            <person name="Barry K."/>
            <person name="Labutti K."/>
            <person name="Kuo R."/>
            <person name="Ohm R.A."/>
            <person name="Bhattacharya S.S."/>
            <person name="Shirouzu T."/>
            <person name="Yoshinaga Y."/>
            <person name="Martin F.M."/>
            <person name="Grigoriev I.V."/>
            <person name="Hibbett D.S."/>
        </authorList>
    </citation>
    <scope>NUCLEOTIDE SEQUENCE [LARGE SCALE GENOMIC DNA]</scope>
    <source>
        <strain evidence="1">CBS 109695</strain>
    </source>
</reference>
<name>A0A166T155_9AGAM</name>
<gene>
    <name evidence="1" type="ORF">FIBSPDRAFT_1038425</name>
</gene>
<evidence type="ECO:0000313" key="1">
    <source>
        <dbReference type="EMBL" id="KZP30066.1"/>
    </source>
</evidence>
<proteinExistence type="predicted"/>
<dbReference type="EMBL" id="KV417495">
    <property type="protein sequence ID" value="KZP30066.1"/>
    <property type="molecule type" value="Genomic_DNA"/>
</dbReference>
<accession>A0A166T155</accession>